<organism evidence="1 2">
    <name type="scientific">Pinibacter aurantiacus</name>
    <dbReference type="NCBI Taxonomy" id="2851599"/>
    <lineage>
        <taxon>Bacteria</taxon>
        <taxon>Pseudomonadati</taxon>
        <taxon>Bacteroidota</taxon>
        <taxon>Chitinophagia</taxon>
        <taxon>Chitinophagales</taxon>
        <taxon>Chitinophagaceae</taxon>
        <taxon>Pinibacter</taxon>
    </lineage>
</organism>
<dbReference type="RefSeq" id="WP_217791626.1">
    <property type="nucleotide sequence ID" value="NZ_JAHSPG010000008.1"/>
</dbReference>
<dbReference type="AlphaFoldDB" id="A0A9E2W309"/>
<evidence type="ECO:0000313" key="1">
    <source>
        <dbReference type="EMBL" id="MBV4357975.1"/>
    </source>
</evidence>
<reference evidence="1" key="1">
    <citation type="submission" date="2021-06" db="EMBL/GenBank/DDBJ databases">
        <authorList>
            <person name="Huq M.A."/>
        </authorList>
    </citation>
    <scope>NUCLEOTIDE SEQUENCE</scope>
    <source>
        <strain evidence="1">MAH-26</strain>
    </source>
</reference>
<evidence type="ECO:0000313" key="2">
    <source>
        <dbReference type="Proteomes" id="UP000812270"/>
    </source>
</evidence>
<keyword evidence="2" id="KW-1185">Reference proteome</keyword>
<protein>
    <submittedName>
        <fullName evidence="1">Uncharacterized protein</fullName>
    </submittedName>
</protein>
<comment type="caution">
    <text evidence="1">The sequence shown here is derived from an EMBL/GenBank/DDBJ whole genome shotgun (WGS) entry which is preliminary data.</text>
</comment>
<gene>
    <name evidence="1" type="ORF">KTO63_12500</name>
</gene>
<dbReference type="Proteomes" id="UP000812270">
    <property type="component" value="Unassembled WGS sequence"/>
</dbReference>
<accession>A0A9E2W309</accession>
<proteinExistence type="predicted"/>
<dbReference type="EMBL" id="JAHSPG010000008">
    <property type="protein sequence ID" value="MBV4357975.1"/>
    <property type="molecule type" value="Genomic_DNA"/>
</dbReference>
<name>A0A9E2W309_9BACT</name>
<sequence>MSPVIPAAICVYMEKLQLVMWVYDNTIPLSPCDLSDSNYGIFLWQQCGRKDGHYKM</sequence>